<organism evidence="1 2">
    <name type="scientific">Nodularia phage vB_NspS-kac68v162</name>
    <dbReference type="NCBI Taxonomy" id="2557583"/>
    <lineage>
        <taxon>Viruses</taxon>
        <taxon>Duplodnaviria</taxon>
        <taxon>Heunggongvirae</taxon>
        <taxon>Uroviricota</taxon>
        <taxon>Caudoviricetes</taxon>
        <taxon>Ravarandavirus</taxon>
        <taxon>Ravarandavirus kac68v161</taxon>
    </lineage>
</organism>
<proteinExistence type="predicted"/>
<dbReference type="Proteomes" id="UP000310297">
    <property type="component" value="Segment"/>
</dbReference>
<dbReference type="Gene3D" id="1.10.10.10">
    <property type="entry name" value="Winged helix-like DNA-binding domain superfamily/Winged helix DNA-binding domain"/>
    <property type="match status" value="1"/>
</dbReference>
<dbReference type="InterPro" id="IPR013324">
    <property type="entry name" value="RNA_pol_sigma_r3/r4-like"/>
</dbReference>
<evidence type="ECO:0000313" key="1">
    <source>
        <dbReference type="EMBL" id="QBQ73851.1"/>
    </source>
</evidence>
<dbReference type="SUPFAM" id="SSF88659">
    <property type="entry name" value="Sigma3 and sigma4 domains of RNA polymerase sigma factors"/>
    <property type="match status" value="1"/>
</dbReference>
<evidence type="ECO:0000313" key="2">
    <source>
        <dbReference type="Proteomes" id="UP000310297"/>
    </source>
</evidence>
<accession>A0A482MIN0</accession>
<reference evidence="1 2" key="1">
    <citation type="submission" date="2019-03" db="EMBL/GenBank/DDBJ databases">
        <title>Diversity and diversification of Nodularia spumigena cyanophages in the Baltic Sea.</title>
        <authorList>
            <person name="Sulcius S."/>
            <person name="Holmfeldt K."/>
            <person name="Simoliunas E."/>
        </authorList>
    </citation>
    <scope>NUCLEOTIDE SEQUENCE [LARGE SCALE GENOMIC DNA]</scope>
</reference>
<dbReference type="EMBL" id="MK605246">
    <property type="protein sequence ID" value="QBQ73851.1"/>
    <property type="molecule type" value="Genomic_DNA"/>
</dbReference>
<name>A0A482MIN0_9CAUD</name>
<sequence length="98" mass="10832">MRYNEIVDIVALRKGQPKPGSEIILDDRVSLDSHQPVDAGLDPLAVECLKHYYGIGTSTLSLRGVGAKVGRSHERVSQIIANAITKYKEYIILQSLEL</sequence>
<protein>
    <submittedName>
        <fullName evidence="1">Uncharacterized protein</fullName>
    </submittedName>
</protein>
<gene>
    <name evidence="1" type="ORF">kac68v162_gp003</name>
</gene>
<dbReference type="InterPro" id="IPR036388">
    <property type="entry name" value="WH-like_DNA-bd_sf"/>
</dbReference>